<dbReference type="SUPFAM" id="SSF53822">
    <property type="entry name" value="Periplasmic binding protein-like I"/>
    <property type="match status" value="1"/>
</dbReference>
<protein>
    <submittedName>
        <fullName evidence="4">LacI family transcriptional regulator</fullName>
    </submittedName>
</protein>
<dbReference type="Pfam" id="PF00356">
    <property type="entry name" value="LacI"/>
    <property type="match status" value="1"/>
</dbReference>
<dbReference type="Gene3D" id="1.10.260.40">
    <property type="entry name" value="lambda repressor-like DNA-binding domains"/>
    <property type="match status" value="1"/>
</dbReference>
<dbReference type="InterPro" id="IPR000843">
    <property type="entry name" value="HTH_LacI"/>
</dbReference>
<sequence length="331" mass="37551">MPERQKRVTLKDVADYCGLSRSLVAFIISNSGYRNSTPENRRKVAEAVKALNYRPNTAARELRARKSSTIGVAMPMSGTGIYGNMALELQREIKKRGFTSLFSFWGGDDSEELHAQTLQTFFERNISGVISWDASPCFREEKIPAVVYGYRNEFYDYVVLDEEQMIIRALEHLKRFGHRRIGILSVGERNRFFREHVGRCGLESKPEWIFELTFWSRRPLDAFGKFYRECGGVIPDALICHSDTEAIAALSSAAKLGIRVPDDLSVIALDSSFMTAFLCPALDSFDLDFSEITEQLVKLLLARIDEPAAPLRSVRILPQLVHRESVIDCPR</sequence>
<dbReference type="GeneID" id="78294595"/>
<accession>A0A2U1B6I6</accession>
<dbReference type="GO" id="GO:0000976">
    <property type="term" value="F:transcription cis-regulatory region binding"/>
    <property type="evidence" value="ECO:0007669"/>
    <property type="project" value="TreeGrafter"/>
</dbReference>
<comment type="caution">
    <text evidence="4">The sequence shown here is derived from an EMBL/GenBank/DDBJ whole genome shotgun (WGS) entry which is preliminary data.</text>
</comment>
<evidence type="ECO:0000256" key="1">
    <source>
        <dbReference type="ARBA" id="ARBA00023015"/>
    </source>
</evidence>
<dbReference type="Pfam" id="PF13377">
    <property type="entry name" value="Peripla_BP_3"/>
    <property type="match status" value="1"/>
</dbReference>
<evidence type="ECO:0000256" key="2">
    <source>
        <dbReference type="ARBA" id="ARBA00023125"/>
    </source>
</evidence>
<keyword evidence="3" id="KW-0804">Transcription</keyword>
<evidence type="ECO:0000313" key="5">
    <source>
        <dbReference type="Proteomes" id="UP000245959"/>
    </source>
</evidence>
<dbReference type="Proteomes" id="UP000245959">
    <property type="component" value="Unassembled WGS sequence"/>
</dbReference>
<dbReference type="Gene3D" id="3.40.50.2300">
    <property type="match status" value="2"/>
</dbReference>
<dbReference type="InterPro" id="IPR046335">
    <property type="entry name" value="LacI/GalR-like_sensor"/>
</dbReference>
<dbReference type="PROSITE" id="PS50932">
    <property type="entry name" value="HTH_LACI_2"/>
    <property type="match status" value="1"/>
</dbReference>
<dbReference type="AlphaFoldDB" id="A0A2U1B6I6"/>
<dbReference type="EMBL" id="QEKH01000007">
    <property type="protein sequence ID" value="PVY44280.1"/>
    <property type="molecule type" value="Genomic_DNA"/>
</dbReference>
<organism evidence="4 5">
    <name type="scientific">Victivallis vadensis</name>
    <dbReference type="NCBI Taxonomy" id="172901"/>
    <lineage>
        <taxon>Bacteria</taxon>
        <taxon>Pseudomonadati</taxon>
        <taxon>Lentisphaerota</taxon>
        <taxon>Lentisphaeria</taxon>
        <taxon>Victivallales</taxon>
        <taxon>Victivallaceae</taxon>
        <taxon>Victivallis</taxon>
    </lineage>
</organism>
<evidence type="ECO:0000313" key="4">
    <source>
        <dbReference type="EMBL" id="PVY44280.1"/>
    </source>
</evidence>
<keyword evidence="5" id="KW-1185">Reference proteome</keyword>
<name>A0A2U1B6I6_9BACT</name>
<dbReference type="CDD" id="cd01392">
    <property type="entry name" value="HTH_LacI"/>
    <property type="match status" value="1"/>
</dbReference>
<dbReference type="PANTHER" id="PTHR30146">
    <property type="entry name" value="LACI-RELATED TRANSCRIPTIONAL REPRESSOR"/>
    <property type="match status" value="1"/>
</dbReference>
<dbReference type="OrthoDB" id="9803256at2"/>
<keyword evidence="1" id="KW-0805">Transcription regulation</keyword>
<dbReference type="RefSeq" id="WP_116883285.1">
    <property type="nucleotide sequence ID" value="NZ_CABMMC010000006.1"/>
</dbReference>
<dbReference type="SMART" id="SM00354">
    <property type="entry name" value="HTH_LACI"/>
    <property type="match status" value="1"/>
</dbReference>
<evidence type="ECO:0000256" key="3">
    <source>
        <dbReference type="ARBA" id="ARBA00023163"/>
    </source>
</evidence>
<dbReference type="SUPFAM" id="SSF47413">
    <property type="entry name" value="lambda repressor-like DNA-binding domains"/>
    <property type="match status" value="1"/>
</dbReference>
<dbReference type="InterPro" id="IPR028082">
    <property type="entry name" value="Peripla_BP_I"/>
</dbReference>
<keyword evidence="2" id="KW-0238">DNA-binding</keyword>
<reference evidence="4 5" key="1">
    <citation type="submission" date="2018-04" db="EMBL/GenBank/DDBJ databases">
        <title>Genomic Encyclopedia of Type Strains, Phase IV (KMG-IV): sequencing the most valuable type-strain genomes for metagenomic binning, comparative biology and taxonomic classification.</title>
        <authorList>
            <person name="Goeker M."/>
        </authorList>
    </citation>
    <scope>NUCLEOTIDE SEQUENCE [LARGE SCALE GENOMIC DNA]</scope>
    <source>
        <strain evidence="4 5">DSM 14823</strain>
    </source>
</reference>
<dbReference type="GO" id="GO:0003700">
    <property type="term" value="F:DNA-binding transcription factor activity"/>
    <property type="evidence" value="ECO:0007669"/>
    <property type="project" value="TreeGrafter"/>
</dbReference>
<dbReference type="CDD" id="cd06267">
    <property type="entry name" value="PBP1_LacI_sugar_binding-like"/>
    <property type="match status" value="1"/>
</dbReference>
<proteinExistence type="predicted"/>
<gene>
    <name evidence="4" type="ORF">C8D82_10735</name>
</gene>
<dbReference type="InterPro" id="IPR010982">
    <property type="entry name" value="Lambda_DNA-bd_dom_sf"/>
</dbReference>
<dbReference type="PANTHER" id="PTHR30146:SF109">
    <property type="entry name" value="HTH-TYPE TRANSCRIPTIONAL REGULATOR GALS"/>
    <property type="match status" value="1"/>
</dbReference>